<gene>
    <name evidence="2" type="ORF">AMQ84_10815</name>
</gene>
<evidence type="ECO:0000313" key="2">
    <source>
        <dbReference type="EMBL" id="KWX78017.1"/>
    </source>
</evidence>
<evidence type="ECO:0000313" key="3">
    <source>
        <dbReference type="Proteomes" id="UP000070475"/>
    </source>
</evidence>
<protein>
    <recommendedName>
        <fullName evidence="4">DUF2809 domain-containing protein</fullName>
    </recommendedName>
</protein>
<proteinExistence type="predicted"/>
<keyword evidence="1" id="KW-0812">Transmembrane</keyword>
<sequence>MNVMRSKMIYSSAVLLAMIMGLGSRAFGERLPPFAASHLGDALWASMIYFACRVLFTRKPLWQSLLLSLCFSFGIEFSQLYQGEWINGLRTTRAGGLILGKGFLWIDLLRYTVGIVFSYALDRFCWPQKSNNDA</sequence>
<accession>A0A132U389</accession>
<dbReference type="InterPro" id="IPR021257">
    <property type="entry name" value="DUF2809"/>
</dbReference>
<name>A0A132U389_9BACL</name>
<keyword evidence="1" id="KW-0472">Membrane</keyword>
<keyword evidence="1" id="KW-1133">Transmembrane helix</keyword>
<comment type="caution">
    <text evidence="2">The sequence shown here is derived from an EMBL/GenBank/DDBJ whole genome shotgun (WGS) entry which is preliminary data.</text>
</comment>
<dbReference type="PATRIC" id="fig|483937.3.peg.2914"/>
<evidence type="ECO:0000256" key="1">
    <source>
        <dbReference type="SAM" id="Phobius"/>
    </source>
</evidence>
<evidence type="ECO:0008006" key="4">
    <source>
        <dbReference type="Google" id="ProtNLM"/>
    </source>
</evidence>
<dbReference type="EMBL" id="LIRB01000122">
    <property type="protein sequence ID" value="KWX78017.1"/>
    <property type="molecule type" value="Genomic_DNA"/>
</dbReference>
<dbReference type="Proteomes" id="UP000070475">
    <property type="component" value="Unassembled WGS sequence"/>
</dbReference>
<keyword evidence="3" id="KW-1185">Reference proteome</keyword>
<reference evidence="2 3" key="1">
    <citation type="submission" date="2015-08" db="EMBL/GenBank/DDBJ databases">
        <title>Genomes of Paenibacillus riograndensis.</title>
        <authorList>
            <person name="Sant'Anna F.H."/>
            <person name="Souza R."/>
            <person name="Ambrosini A."/>
            <person name="Bach E."/>
            <person name="Fernandes G."/>
            <person name="Balsanelli E."/>
            <person name="Baura V.A."/>
            <person name="Pedrosa F.O."/>
            <person name="Souza E.M."/>
            <person name="Passaglia L."/>
        </authorList>
    </citation>
    <scope>NUCLEOTIDE SEQUENCE [LARGE SCALE GENOMIC DNA]</scope>
    <source>
        <strain evidence="2 3">CAS34</strain>
    </source>
</reference>
<dbReference type="AlphaFoldDB" id="A0A132U389"/>
<dbReference type="Pfam" id="PF10990">
    <property type="entry name" value="DUF2809"/>
    <property type="match status" value="1"/>
</dbReference>
<organism evidence="2 3">
    <name type="scientific">Paenibacillus riograndensis</name>
    <dbReference type="NCBI Taxonomy" id="483937"/>
    <lineage>
        <taxon>Bacteria</taxon>
        <taxon>Bacillati</taxon>
        <taxon>Bacillota</taxon>
        <taxon>Bacilli</taxon>
        <taxon>Bacillales</taxon>
        <taxon>Paenibacillaceae</taxon>
        <taxon>Paenibacillus</taxon>
        <taxon>Paenibacillus sonchi group</taxon>
    </lineage>
</organism>
<feature type="transmembrane region" description="Helical" evidence="1">
    <location>
        <begin position="38"/>
        <end position="56"/>
    </location>
</feature>